<comment type="caution">
    <text evidence="2">The sequence shown here is derived from an EMBL/GenBank/DDBJ whole genome shotgun (WGS) entry which is preliminary data.</text>
</comment>
<dbReference type="EMBL" id="JABAFY010000001">
    <property type="protein sequence ID" value="NME50994.1"/>
    <property type="molecule type" value="Genomic_DNA"/>
</dbReference>
<protein>
    <submittedName>
        <fullName evidence="2">Uncharacterized protein</fullName>
    </submittedName>
</protein>
<keyword evidence="1" id="KW-1133">Transmembrane helix</keyword>
<accession>A0A848CBH8</accession>
<name>A0A848CBH8_9BACT</name>
<proteinExistence type="predicted"/>
<feature type="transmembrane region" description="Helical" evidence="1">
    <location>
        <begin position="737"/>
        <end position="755"/>
    </location>
</feature>
<organism evidence="2 3">
    <name type="scientific">Desulfovibrio piger</name>
    <dbReference type="NCBI Taxonomy" id="901"/>
    <lineage>
        <taxon>Bacteria</taxon>
        <taxon>Pseudomonadati</taxon>
        <taxon>Thermodesulfobacteriota</taxon>
        <taxon>Desulfovibrionia</taxon>
        <taxon>Desulfovibrionales</taxon>
        <taxon>Desulfovibrionaceae</taxon>
        <taxon>Desulfovibrio</taxon>
    </lineage>
</organism>
<evidence type="ECO:0000256" key="1">
    <source>
        <dbReference type="SAM" id="Phobius"/>
    </source>
</evidence>
<evidence type="ECO:0000313" key="3">
    <source>
        <dbReference type="Proteomes" id="UP000522333"/>
    </source>
</evidence>
<dbReference type="AlphaFoldDB" id="A0A848CBH8"/>
<reference evidence="2 3" key="1">
    <citation type="submission" date="2020-04" db="EMBL/GenBank/DDBJ databases">
        <authorList>
            <person name="Hitch T.C.A."/>
            <person name="Wylensek D."/>
            <person name="Clavel T."/>
        </authorList>
    </citation>
    <scope>NUCLEOTIDE SEQUENCE [LARGE SCALE GENOMIC DNA]</scope>
    <source>
        <strain evidence="2 3">PG-251-APC-1</strain>
    </source>
</reference>
<dbReference type="Proteomes" id="UP000522333">
    <property type="component" value="Unassembled WGS sequence"/>
</dbReference>
<evidence type="ECO:0000313" key="2">
    <source>
        <dbReference type="EMBL" id="NME50994.1"/>
    </source>
</evidence>
<gene>
    <name evidence="2" type="ORF">HF854_00285</name>
</gene>
<feature type="transmembrane region" description="Helical" evidence="1">
    <location>
        <begin position="806"/>
        <end position="827"/>
    </location>
</feature>
<keyword evidence="1" id="KW-0812">Transmembrane</keyword>
<sequence>MPNPGHRQEKKGDAVAKLTDRIFFDKQDRDILVLVNRILEAPNVPSRDNLFNPELHPHGIKELVTSPASRMAYAVINLLRNLEVGGSRDRLLALQTLYDEVLTSAHSALRRNTARALMQIMKDMVRAHGDETRQLMLAHDFRSTALGTPRVVRRMLARYHLPEMPEAWNQLAFDDHVYDVNTKGRKTPTHLIMDAWIKGLRSITVVYDNSVDLEAATEVIHASGIVGISVRIGLEFSVPFYDRFVNLVWMPRGFSSGKGFLDFLRSPQMREMLEKGREVLHWRREVALHTLEVWNEDERPRLEQLWGVSVAPMGLEEFLDFVGRGHASLLRLAEYLHKHIQPSLRARAEILRARHDDPEAMEELQRLDNLGPDDVQALWLNPGHNPRIPNTEQPGACDNLPELMCMSAQKLSAYLNGLATGNRLILGTEGLSVEDVVELLWDCEGRITHLELFNMKSWVEGHLNNIAAINELQRVLNQGLAPRMKQMVRQMIRQMEMTGDDERLEKFHAILRDIPKLWAAYRHEPLKSRLGSNSASRSRSYGMGLAIRETLPRRALLAMKKSGSQQSAIPIYSPVEEQIRYNEPETPSPGQRLLAHFRFLPGCDHLGMERRRVWRAASEDCRVSNRGNMVNLGGLSPFRGNGLTDAPQGEEARPDGQYLNSSLSNWLKVLLGFIPAFVSFIYTQDWWFLAWFGTFIWFGITGVRNVVQMVMAARGAKRSTLTHWKEHVSVKRICDSLMYTGISVLLLEVMIRVWLLEDCFGVTVAEQPVVVFTVLNIVNGFYIFAHNVYRGFPREAAIGNLFRSALAIPVSSLYDFILFHLLLLWGIADPHLYLVPSAAVISKMASDTVAAIIEGYADSQVNLRMRRWDYESTIKRIFDCYTQLELLFPREDALICLARPGGLRGRGGEEAQRLERILIICALDLMYFWFYQPRAQEAFRHKVRSMAEADRAVLLSAQLVLMREREVSQFLVDGLLGRNFSKPLAFFLDRRKEYLRLMARICTLSKPREAPACPVLFGEDKKS</sequence>
<feature type="transmembrane region" description="Helical" evidence="1">
    <location>
        <begin position="767"/>
        <end position="785"/>
    </location>
</feature>
<feature type="transmembrane region" description="Helical" evidence="1">
    <location>
        <begin position="688"/>
        <end position="707"/>
    </location>
</feature>
<keyword evidence="1" id="KW-0472">Membrane</keyword>